<dbReference type="KEGG" id="smo:SELMODRAFT_408047"/>
<dbReference type="Gramene" id="EFJ31442">
    <property type="protein sequence ID" value="EFJ31442"/>
    <property type="gene ID" value="SELMODRAFT_408047"/>
</dbReference>
<evidence type="ECO:0000313" key="2">
    <source>
        <dbReference type="Proteomes" id="UP000001514"/>
    </source>
</evidence>
<dbReference type="InParanoid" id="D8R713"/>
<protein>
    <submittedName>
        <fullName evidence="1">Uncharacterized protein</fullName>
    </submittedName>
</protein>
<organism evidence="2">
    <name type="scientific">Selaginella moellendorffii</name>
    <name type="common">Spikemoss</name>
    <dbReference type="NCBI Taxonomy" id="88036"/>
    <lineage>
        <taxon>Eukaryota</taxon>
        <taxon>Viridiplantae</taxon>
        <taxon>Streptophyta</taxon>
        <taxon>Embryophyta</taxon>
        <taxon>Tracheophyta</taxon>
        <taxon>Lycopodiopsida</taxon>
        <taxon>Selaginellales</taxon>
        <taxon>Selaginellaceae</taxon>
        <taxon>Selaginella</taxon>
    </lineage>
</organism>
<gene>
    <name evidence="1" type="ORF">SELMODRAFT_408047</name>
</gene>
<reference evidence="1 2" key="1">
    <citation type="journal article" date="2011" name="Science">
        <title>The Selaginella genome identifies genetic changes associated with the evolution of vascular plants.</title>
        <authorList>
            <person name="Banks J.A."/>
            <person name="Nishiyama T."/>
            <person name="Hasebe M."/>
            <person name="Bowman J.L."/>
            <person name="Gribskov M."/>
            <person name="dePamphilis C."/>
            <person name="Albert V.A."/>
            <person name="Aono N."/>
            <person name="Aoyama T."/>
            <person name="Ambrose B.A."/>
            <person name="Ashton N.W."/>
            <person name="Axtell M.J."/>
            <person name="Barker E."/>
            <person name="Barker M.S."/>
            <person name="Bennetzen J.L."/>
            <person name="Bonawitz N.D."/>
            <person name="Chapple C."/>
            <person name="Cheng C."/>
            <person name="Correa L.G."/>
            <person name="Dacre M."/>
            <person name="DeBarry J."/>
            <person name="Dreyer I."/>
            <person name="Elias M."/>
            <person name="Engstrom E.M."/>
            <person name="Estelle M."/>
            <person name="Feng L."/>
            <person name="Finet C."/>
            <person name="Floyd S.K."/>
            <person name="Frommer W.B."/>
            <person name="Fujita T."/>
            <person name="Gramzow L."/>
            <person name="Gutensohn M."/>
            <person name="Harholt J."/>
            <person name="Hattori M."/>
            <person name="Heyl A."/>
            <person name="Hirai T."/>
            <person name="Hiwatashi Y."/>
            <person name="Ishikawa M."/>
            <person name="Iwata M."/>
            <person name="Karol K.G."/>
            <person name="Koehler B."/>
            <person name="Kolukisaoglu U."/>
            <person name="Kubo M."/>
            <person name="Kurata T."/>
            <person name="Lalonde S."/>
            <person name="Li K."/>
            <person name="Li Y."/>
            <person name="Litt A."/>
            <person name="Lyons E."/>
            <person name="Manning G."/>
            <person name="Maruyama T."/>
            <person name="Michael T.P."/>
            <person name="Mikami K."/>
            <person name="Miyazaki S."/>
            <person name="Morinaga S."/>
            <person name="Murata T."/>
            <person name="Mueller-Roeber B."/>
            <person name="Nelson D.R."/>
            <person name="Obara M."/>
            <person name="Oguri Y."/>
            <person name="Olmstead R.G."/>
            <person name="Onodera N."/>
            <person name="Petersen B.L."/>
            <person name="Pils B."/>
            <person name="Prigge M."/>
            <person name="Rensing S.A."/>
            <person name="Riano-Pachon D.M."/>
            <person name="Roberts A.W."/>
            <person name="Sato Y."/>
            <person name="Scheller H.V."/>
            <person name="Schulz B."/>
            <person name="Schulz C."/>
            <person name="Shakirov E.V."/>
            <person name="Shibagaki N."/>
            <person name="Shinohara N."/>
            <person name="Shippen D.E."/>
            <person name="Soerensen I."/>
            <person name="Sotooka R."/>
            <person name="Sugimoto N."/>
            <person name="Sugita M."/>
            <person name="Sumikawa N."/>
            <person name="Tanurdzic M."/>
            <person name="Theissen G."/>
            <person name="Ulvskov P."/>
            <person name="Wakazuki S."/>
            <person name="Weng J.K."/>
            <person name="Willats W.W."/>
            <person name="Wipf D."/>
            <person name="Wolf P.G."/>
            <person name="Yang L."/>
            <person name="Zimmer A.D."/>
            <person name="Zhu Q."/>
            <person name="Mitros T."/>
            <person name="Hellsten U."/>
            <person name="Loque D."/>
            <person name="Otillar R."/>
            <person name="Salamov A."/>
            <person name="Schmutz J."/>
            <person name="Shapiro H."/>
            <person name="Lindquist E."/>
            <person name="Lucas S."/>
            <person name="Rokhsar D."/>
            <person name="Grigoriev I.V."/>
        </authorList>
    </citation>
    <scope>NUCLEOTIDE SEQUENCE [LARGE SCALE GENOMIC DNA]</scope>
</reference>
<dbReference type="AlphaFoldDB" id="D8R713"/>
<dbReference type="EMBL" id="GL377573">
    <property type="protein sequence ID" value="EFJ31442.1"/>
    <property type="molecule type" value="Genomic_DNA"/>
</dbReference>
<name>D8R713_SELML</name>
<evidence type="ECO:0000313" key="1">
    <source>
        <dbReference type="EMBL" id="EFJ31442.1"/>
    </source>
</evidence>
<accession>D8R713</accession>
<sequence length="162" mass="18531">MRPEAQGHVYGKTIKSTRLYLAELDVTVVAGCSNGGFLEKNNSNRERWCNETGLQEEDAELTLRSKGRKNSTARLIMLGFPQNVKSTPLPWQQSKKLEEWKLQLTQYVFQGGEVVDDGITAWFHRDFISRDVKALMPMLLVAIRRVIRLQSLVYGLEKNTMT</sequence>
<keyword evidence="2" id="KW-1185">Reference proteome</keyword>
<dbReference type="HOGENOM" id="CLU_1638256_0_0_1"/>
<dbReference type="Proteomes" id="UP000001514">
    <property type="component" value="Unassembled WGS sequence"/>
</dbReference>
<proteinExistence type="predicted"/>